<dbReference type="Pfam" id="PF08352">
    <property type="entry name" value="oligo_HPY"/>
    <property type="match status" value="1"/>
</dbReference>
<dbReference type="Pfam" id="PF00005">
    <property type="entry name" value="ABC_tran"/>
    <property type="match status" value="1"/>
</dbReference>
<keyword evidence="7" id="KW-1185">Reference proteome</keyword>
<comment type="similarity">
    <text evidence="1">Belongs to the ABC transporter superfamily.</text>
</comment>
<dbReference type="CDD" id="cd03257">
    <property type="entry name" value="ABC_NikE_OppD_transporters"/>
    <property type="match status" value="1"/>
</dbReference>
<evidence type="ECO:0000256" key="4">
    <source>
        <dbReference type="ARBA" id="ARBA00022840"/>
    </source>
</evidence>
<gene>
    <name evidence="6" type="ORF">I0Q91_03155</name>
</gene>
<dbReference type="InterPro" id="IPR017871">
    <property type="entry name" value="ABC_transporter-like_CS"/>
</dbReference>
<dbReference type="GO" id="GO:0016887">
    <property type="term" value="F:ATP hydrolysis activity"/>
    <property type="evidence" value="ECO:0007669"/>
    <property type="project" value="InterPro"/>
</dbReference>
<dbReference type="InterPro" id="IPR027417">
    <property type="entry name" value="P-loop_NTPase"/>
</dbReference>
<dbReference type="EMBL" id="JADPIE010000002">
    <property type="protein sequence ID" value="MBF8436065.1"/>
    <property type="molecule type" value="Genomic_DNA"/>
</dbReference>
<dbReference type="RefSeq" id="WP_270452827.1">
    <property type="nucleotide sequence ID" value="NZ_JADPIE010000002.1"/>
</dbReference>
<dbReference type="AlphaFoldDB" id="A0A931ASL4"/>
<accession>A0A931ASL4</accession>
<proteinExistence type="inferred from homology"/>
<evidence type="ECO:0000313" key="6">
    <source>
        <dbReference type="EMBL" id="MBF8436065.1"/>
    </source>
</evidence>
<dbReference type="PROSITE" id="PS50893">
    <property type="entry name" value="ABC_TRANSPORTER_2"/>
    <property type="match status" value="1"/>
</dbReference>
<organism evidence="6 7">
    <name type="scientific">Halonatronomonas betaini</name>
    <dbReference type="NCBI Taxonomy" id="2778430"/>
    <lineage>
        <taxon>Bacteria</taxon>
        <taxon>Bacillati</taxon>
        <taxon>Bacillota</taxon>
        <taxon>Clostridia</taxon>
        <taxon>Halanaerobiales</taxon>
        <taxon>Halarsenatibacteraceae</taxon>
        <taxon>Halonatronomonas</taxon>
    </lineage>
</organism>
<feature type="domain" description="ABC transporter" evidence="5">
    <location>
        <begin position="11"/>
        <end position="265"/>
    </location>
</feature>
<dbReference type="FunFam" id="3.40.50.300:FF:000016">
    <property type="entry name" value="Oligopeptide ABC transporter ATP-binding component"/>
    <property type="match status" value="1"/>
</dbReference>
<protein>
    <submittedName>
        <fullName evidence="6">ABC transporter ATP-binding protein</fullName>
    </submittedName>
</protein>
<evidence type="ECO:0000259" key="5">
    <source>
        <dbReference type="PROSITE" id="PS50893"/>
    </source>
</evidence>
<dbReference type="SUPFAM" id="SSF52540">
    <property type="entry name" value="P-loop containing nucleoside triphosphate hydrolases"/>
    <property type="match status" value="1"/>
</dbReference>
<reference evidence="6" key="1">
    <citation type="submission" date="2020-11" db="EMBL/GenBank/DDBJ databases">
        <title>Halonatronomonas betainensis gen. nov., sp. nov. a novel haloalkaliphilic representative of the family Halanaerobiacae capable of betaine degradation.</title>
        <authorList>
            <person name="Boltyanskaya Y."/>
            <person name="Kevbrin V."/>
            <person name="Detkova E."/>
            <person name="Grouzdev D.S."/>
            <person name="Koziaeva V."/>
            <person name="Zhilina T."/>
        </authorList>
    </citation>
    <scope>NUCLEOTIDE SEQUENCE</scope>
    <source>
        <strain evidence="6">Z-7014</strain>
    </source>
</reference>
<dbReference type="PANTHER" id="PTHR43067:SF3">
    <property type="entry name" value="MALTOSE ABC TRANSPORTER, ATP-BINDING PROTEIN"/>
    <property type="match status" value="1"/>
</dbReference>
<dbReference type="Gene3D" id="3.40.50.300">
    <property type="entry name" value="P-loop containing nucleotide triphosphate hydrolases"/>
    <property type="match status" value="1"/>
</dbReference>
<dbReference type="PROSITE" id="PS00211">
    <property type="entry name" value="ABC_TRANSPORTER_1"/>
    <property type="match status" value="1"/>
</dbReference>
<evidence type="ECO:0000256" key="1">
    <source>
        <dbReference type="ARBA" id="ARBA00005417"/>
    </source>
</evidence>
<name>A0A931ASL4_9FIRM</name>
<dbReference type="GO" id="GO:0005524">
    <property type="term" value="F:ATP binding"/>
    <property type="evidence" value="ECO:0007669"/>
    <property type="project" value="UniProtKB-KW"/>
</dbReference>
<dbReference type="PANTHER" id="PTHR43067">
    <property type="entry name" value="OLIGOPEPTIDE/DIPEPTIDE ABC TRANSPORTER, ATPASE SUBUNIT"/>
    <property type="match status" value="1"/>
</dbReference>
<evidence type="ECO:0000256" key="3">
    <source>
        <dbReference type="ARBA" id="ARBA00022741"/>
    </source>
</evidence>
<dbReference type="InterPro" id="IPR013563">
    <property type="entry name" value="Oligopep_ABC_C"/>
</dbReference>
<evidence type="ECO:0000256" key="2">
    <source>
        <dbReference type="ARBA" id="ARBA00022448"/>
    </source>
</evidence>
<keyword evidence="3" id="KW-0547">Nucleotide-binding</keyword>
<keyword evidence="2" id="KW-0813">Transport</keyword>
<dbReference type="Proteomes" id="UP000621436">
    <property type="component" value="Unassembled WGS sequence"/>
</dbReference>
<comment type="caution">
    <text evidence="6">The sequence shown here is derived from an EMBL/GenBank/DDBJ whole genome shotgun (WGS) entry which is preliminary data.</text>
</comment>
<dbReference type="NCBIfam" id="TIGR01727">
    <property type="entry name" value="oligo_HPY"/>
    <property type="match status" value="1"/>
</dbReference>
<dbReference type="GO" id="GO:0015833">
    <property type="term" value="P:peptide transport"/>
    <property type="evidence" value="ECO:0007669"/>
    <property type="project" value="InterPro"/>
</dbReference>
<dbReference type="InterPro" id="IPR003593">
    <property type="entry name" value="AAA+_ATPase"/>
</dbReference>
<sequence>MMTKAMKKELLKINDLSIAYNTPRGKLHAVRNVNLTVHENEVVALIGESGCGKTTLCLSIVQLDEDNAQLLNGEINYYKDGEVKILTQMSERDIKIIRWQEIALMFQASQSVFNPVIKIKEHFIDTVKAHDNGYSRKAIIDKSKNLLSKMQLDADRVLNSYAHELSGGMKQRALIALSFILDPKIVIFDEPTTALDVLTQRKIIDLLRLIKEEYNFSIIIITHDLAIAAELADKVATMYAGQIVENGKTEDIFYSPSHPYSYGLINAVPKLISDKCEGDLSSIPGSPPDLIDIENKCQFSPRCNFATEECFRDEPTIIKVGESHFVACYNYKNVPPIRRDN</sequence>
<evidence type="ECO:0000313" key="7">
    <source>
        <dbReference type="Proteomes" id="UP000621436"/>
    </source>
</evidence>
<dbReference type="SMART" id="SM00382">
    <property type="entry name" value="AAA"/>
    <property type="match status" value="1"/>
</dbReference>
<keyword evidence="4 6" id="KW-0067">ATP-binding</keyword>
<dbReference type="InterPro" id="IPR003439">
    <property type="entry name" value="ABC_transporter-like_ATP-bd"/>
</dbReference>